<dbReference type="PROSITE" id="PS50977">
    <property type="entry name" value="HTH_TETR_2"/>
    <property type="match status" value="1"/>
</dbReference>
<dbReference type="InterPro" id="IPR050624">
    <property type="entry name" value="HTH-type_Tx_Regulator"/>
</dbReference>
<feature type="domain" description="HTH tetR-type" evidence="2">
    <location>
        <begin position="10"/>
        <end position="70"/>
    </location>
</feature>
<dbReference type="SUPFAM" id="SSF46689">
    <property type="entry name" value="Homeodomain-like"/>
    <property type="match status" value="1"/>
</dbReference>
<dbReference type="InterPro" id="IPR036271">
    <property type="entry name" value="Tet_transcr_reg_TetR-rel_C_sf"/>
</dbReference>
<accession>A0A383DDF1</accession>
<evidence type="ECO:0000313" key="3">
    <source>
        <dbReference type="EMBL" id="SVE41898.1"/>
    </source>
</evidence>
<dbReference type="PANTHER" id="PTHR43479:SF20">
    <property type="entry name" value="HTH TETR-TYPE DOMAIN-CONTAINING PROTEIN"/>
    <property type="match status" value="1"/>
</dbReference>
<protein>
    <recommendedName>
        <fullName evidence="2">HTH tetR-type domain-containing protein</fullName>
    </recommendedName>
</protein>
<dbReference type="PANTHER" id="PTHR43479">
    <property type="entry name" value="ACREF/ENVCD OPERON REPRESSOR-RELATED"/>
    <property type="match status" value="1"/>
</dbReference>
<gene>
    <name evidence="3" type="ORF">METZ01_LOCUS494752</name>
</gene>
<dbReference type="InterPro" id="IPR001647">
    <property type="entry name" value="HTH_TetR"/>
</dbReference>
<organism evidence="3">
    <name type="scientific">marine metagenome</name>
    <dbReference type="NCBI Taxonomy" id="408172"/>
    <lineage>
        <taxon>unclassified sequences</taxon>
        <taxon>metagenomes</taxon>
        <taxon>ecological metagenomes</taxon>
    </lineage>
</organism>
<name>A0A383DDF1_9ZZZZ</name>
<sequence>MDEQKQYHHGDLKNLLIGKVLDAVKRNDLENFSTREAARVLGVSPAAPYNHFEDKQSLILASILFSKNEFINYLKNKILVNESKENKKLSIIGKNYLQYAYDNPEIFIFMFSQTLSIKDRINNYDEFHKLFLDAIEESFSLEDLRKRVSINSAVNAAWSIVHGTAFLIASKTLSDEEVDGYINGKLFNEISAIWAVGVSKPIVYR</sequence>
<reference evidence="3" key="1">
    <citation type="submission" date="2018-05" db="EMBL/GenBank/DDBJ databases">
        <authorList>
            <person name="Lanie J.A."/>
            <person name="Ng W.-L."/>
            <person name="Kazmierczak K.M."/>
            <person name="Andrzejewski T.M."/>
            <person name="Davidsen T.M."/>
            <person name="Wayne K.J."/>
            <person name="Tettelin H."/>
            <person name="Glass J.I."/>
            <person name="Rusch D."/>
            <person name="Podicherti R."/>
            <person name="Tsui H.-C.T."/>
            <person name="Winkler M.E."/>
        </authorList>
    </citation>
    <scope>NUCLEOTIDE SEQUENCE</scope>
</reference>
<proteinExistence type="predicted"/>
<dbReference type="EMBL" id="UINC01215960">
    <property type="protein sequence ID" value="SVE41898.1"/>
    <property type="molecule type" value="Genomic_DNA"/>
</dbReference>
<dbReference type="Gene3D" id="1.10.357.10">
    <property type="entry name" value="Tetracycline Repressor, domain 2"/>
    <property type="match status" value="1"/>
</dbReference>
<keyword evidence="1" id="KW-0238">DNA-binding</keyword>
<dbReference type="InterPro" id="IPR009057">
    <property type="entry name" value="Homeodomain-like_sf"/>
</dbReference>
<evidence type="ECO:0000256" key="1">
    <source>
        <dbReference type="ARBA" id="ARBA00023125"/>
    </source>
</evidence>
<dbReference type="AlphaFoldDB" id="A0A383DDF1"/>
<dbReference type="GO" id="GO:0003677">
    <property type="term" value="F:DNA binding"/>
    <property type="evidence" value="ECO:0007669"/>
    <property type="project" value="UniProtKB-KW"/>
</dbReference>
<dbReference type="SUPFAM" id="SSF48498">
    <property type="entry name" value="Tetracyclin repressor-like, C-terminal domain"/>
    <property type="match status" value="1"/>
</dbReference>
<evidence type="ECO:0000259" key="2">
    <source>
        <dbReference type="PROSITE" id="PS50977"/>
    </source>
</evidence>